<dbReference type="EMBL" id="CP097160">
    <property type="protein sequence ID" value="UQN14806.1"/>
    <property type="molecule type" value="Genomic_DNA"/>
</dbReference>
<dbReference type="Pfam" id="PF19516">
    <property type="entry name" value="DUF6049"/>
    <property type="match status" value="1"/>
</dbReference>
<evidence type="ECO:0000256" key="3">
    <source>
        <dbReference type="SAM" id="SignalP"/>
    </source>
</evidence>
<organism evidence="4">
    <name type="scientific">Gulosibacter sediminis</name>
    <dbReference type="NCBI Taxonomy" id="1729695"/>
    <lineage>
        <taxon>Bacteria</taxon>
        <taxon>Bacillati</taxon>
        <taxon>Actinomycetota</taxon>
        <taxon>Actinomycetes</taxon>
        <taxon>Micrococcales</taxon>
        <taxon>Microbacteriaceae</taxon>
        <taxon>Gulosibacter</taxon>
    </lineage>
</organism>
<keyword evidence="2" id="KW-1133">Transmembrane helix</keyword>
<keyword evidence="2" id="KW-0812">Transmembrane</keyword>
<feature type="chain" id="PRO_5045503935" evidence="3">
    <location>
        <begin position="41"/>
        <end position="732"/>
    </location>
</feature>
<feature type="transmembrane region" description="Helical" evidence="2">
    <location>
        <begin position="691"/>
        <end position="712"/>
    </location>
</feature>
<accession>A0ABY4MWL5</accession>
<feature type="compositionally biased region" description="Low complexity" evidence="1">
    <location>
        <begin position="322"/>
        <end position="342"/>
    </location>
</feature>
<sequence>MFDAARGPSSRSFARLCSGALATIALVAAPLVTSATSASATTATTDFGEQVTDEVTTYVSTTPLTAEQVADDIADDGVLTLTGTVVVTNGTEDELPAGELDIAFDDEIITTTAERDAWLGDSYAPDAPASDVTVAQESVGAIAAGDSTSMQFSADIEVSTDETFAAQVHGLAAQYRSDGDATEGRSVVLLPGESDDEPVALTTIVPVTATIGTTALISSSDLETLTAADGELTLLLDAVEGTEATLAIDPRVLASIRALGVDAPASAAAWLERLESLDNPSFALEFADANTSLQTQAGLDEPLQIDSFEFATDDHEFDGSLTPPAATSTSTPTPGASESATPTPTPTAEDDPTTPPDAEELQQVAATRADIVWPYGTTSADPAALAGDGGTVLVESDQLTQGSEWSTASGTQQRIGDTEALVISSALSGLLTTAVEAESDAARDAAIAELTASLSLVAGADGTQITVAMPRVATNGTAYAAVIDALDGAGVATVAAPPAASANVAALPAVQTTPGSFSDETMARFEQLKQQEETGLTLVDLYEDPEDVREELRVNLINALSNQHFELGDFPETVTSYTAFATGAYNGVTVEAGSEVQLIGHESSVPVFVSNSTDRTVTVEVRARATTGHLRVGDVTTVTVEPNSVSRAQIPVEAIANGTSGLAVTLWAGDSVQLPSTGNYVVNVNADMETVAIWLVIIVVVLLVGFGTWRMLRRRRRERSGSVAQHDPSPTS</sequence>
<keyword evidence="2" id="KW-0472">Membrane</keyword>
<proteinExistence type="predicted"/>
<dbReference type="InterPro" id="IPR046112">
    <property type="entry name" value="DUF6049"/>
</dbReference>
<evidence type="ECO:0000313" key="4">
    <source>
        <dbReference type="EMBL" id="UQN14806.1"/>
    </source>
</evidence>
<evidence type="ECO:0000256" key="1">
    <source>
        <dbReference type="SAM" id="MobiDB-lite"/>
    </source>
</evidence>
<gene>
    <name evidence="4" type="ORF">M3M28_12295</name>
</gene>
<feature type="compositionally biased region" description="Acidic residues" evidence="1">
    <location>
        <begin position="348"/>
        <end position="357"/>
    </location>
</feature>
<keyword evidence="3" id="KW-0732">Signal</keyword>
<feature type="signal peptide" evidence="3">
    <location>
        <begin position="1"/>
        <end position="40"/>
    </location>
</feature>
<reference evidence="4" key="1">
    <citation type="submission" date="2022-05" db="EMBL/GenBank/DDBJ databases">
        <title>Complete genome sequence of toluene-degrading Gulosibacter sediminis strain ACHW.36C.</title>
        <authorList>
            <person name="Wai A.C."/>
            <person name="Lai G.K."/>
            <person name="Griffin S.D."/>
            <person name="Leung F.C."/>
        </authorList>
    </citation>
    <scope>NUCLEOTIDE SEQUENCE [LARGE SCALE GENOMIC DNA]</scope>
    <source>
        <strain evidence="4">ACHW.36C</strain>
    </source>
</reference>
<evidence type="ECO:0000256" key="2">
    <source>
        <dbReference type="SAM" id="Phobius"/>
    </source>
</evidence>
<name>A0ABY4MWL5_9MICO</name>
<protein>
    <submittedName>
        <fullName evidence="4">DUF6049 family protein</fullName>
    </submittedName>
</protein>
<feature type="region of interest" description="Disordered" evidence="1">
    <location>
        <begin position="314"/>
        <end position="357"/>
    </location>
</feature>